<accession>A0A2R6NLH7</accession>
<dbReference type="InterPro" id="IPR013785">
    <property type="entry name" value="Aldolase_TIM"/>
</dbReference>
<protein>
    <recommendedName>
        <fullName evidence="1">NADH:flavin oxidoreductase/NADH oxidase N-terminal domain-containing protein</fullName>
    </recommendedName>
</protein>
<dbReference type="CDD" id="cd02933">
    <property type="entry name" value="OYE_like_FMN"/>
    <property type="match status" value="1"/>
</dbReference>
<dbReference type="GO" id="GO:0003959">
    <property type="term" value="F:NADPH dehydrogenase activity"/>
    <property type="evidence" value="ECO:0007669"/>
    <property type="project" value="TreeGrafter"/>
</dbReference>
<keyword evidence="3" id="KW-1185">Reference proteome</keyword>
<comment type="caution">
    <text evidence="2">The sequence shown here is derived from an EMBL/GenBank/DDBJ whole genome shotgun (WGS) entry which is preliminary data.</text>
</comment>
<evidence type="ECO:0000313" key="3">
    <source>
        <dbReference type="Proteomes" id="UP000186601"/>
    </source>
</evidence>
<dbReference type="PANTHER" id="PTHR22893">
    <property type="entry name" value="NADH OXIDOREDUCTASE-RELATED"/>
    <property type="match status" value="1"/>
</dbReference>
<dbReference type="Proteomes" id="UP000186601">
    <property type="component" value="Unassembled WGS sequence"/>
</dbReference>
<gene>
    <name evidence="2" type="ORF">PHLCEN_2v11275</name>
</gene>
<dbReference type="PANTHER" id="PTHR22893:SF91">
    <property type="entry name" value="NADPH DEHYDROGENASE 2-RELATED"/>
    <property type="match status" value="1"/>
</dbReference>
<feature type="domain" description="NADH:flavin oxidoreductase/NADH oxidase N-terminal" evidence="1">
    <location>
        <begin position="6"/>
        <end position="334"/>
    </location>
</feature>
<dbReference type="Pfam" id="PF00724">
    <property type="entry name" value="Oxidored_FMN"/>
    <property type="match status" value="1"/>
</dbReference>
<dbReference type="GO" id="GO:0010181">
    <property type="term" value="F:FMN binding"/>
    <property type="evidence" value="ECO:0007669"/>
    <property type="project" value="InterPro"/>
</dbReference>
<dbReference type="OrthoDB" id="276546at2759"/>
<evidence type="ECO:0000313" key="2">
    <source>
        <dbReference type="EMBL" id="PSR72862.1"/>
    </source>
</evidence>
<evidence type="ECO:0000259" key="1">
    <source>
        <dbReference type="Pfam" id="PF00724"/>
    </source>
</evidence>
<proteinExistence type="predicted"/>
<dbReference type="SUPFAM" id="SSF51395">
    <property type="entry name" value="FMN-linked oxidoreductases"/>
    <property type="match status" value="1"/>
</dbReference>
<dbReference type="InterPro" id="IPR001155">
    <property type="entry name" value="OxRdtase_FMN_N"/>
</dbReference>
<dbReference type="STRING" id="98765.A0A2R6NLH7"/>
<name>A0A2R6NLH7_9APHY</name>
<dbReference type="AlphaFoldDB" id="A0A2R6NLH7"/>
<dbReference type="Gene3D" id="3.20.20.70">
    <property type="entry name" value="Aldolase class I"/>
    <property type="match status" value="1"/>
</dbReference>
<dbReference type="EMBL" id="MLYV02001127">
    <property type="protein sequence ID" value="PSR72862.1"/>
    <property type="molecule type" value="Genomic_DNA"/>
</dbReference>
<dbReference type="FunFam" id="3.20.20.70:FF:000138">
    <property type="entry name" value="NADPH dehydrogenase 1"/>
    <property type="match status" value="1"/>
</dbReference>
<dbReference type="InterPro" id="IPR045247">
    <property type="entry name" value="Oye-like"/>
</dbReference>
<organism evidence="2 3">
    <name type="scientific">Hermanssonia centrifuga</name>
    <dbReference type="NCBI Taxonomy" id="98765"/>
    <lineage>
        <taxon>Eukaryota</taxon>
        <taxon>Fungi</taxon>
        <taxon>Dikarya</taxon>
        <taxon>Basidiomycota</taxon>
        <taxon>Agaricomycotina</taxon>
        <taxon>Agaricomycetes</taxon>
        <taxon>Polyporales</taxon>
        <taxon>Meruliaceae</taxon>
        <taxon>Hermanssonia</taxon>
    </lineage>
</organism>
<reference evidence="2 3" key="1">
    <citation type="submission" date="2018-02" db="EMBL/GenBank/DDBJ databases">
        <title>Genome sequence of the basidiomycete white-rot fungus Phlebia centrifuga.</title>
        <authorList>
            <person name="Granchi Z."/>
            <person name="Peng M."/>
            <person name="de Vries R.P."/>
            <person name="Hilden K."/>
            <person name="Makela M.R."/>
            <person name="Grigoriev I."/>
            <person name="Riley R."/>
        </authorList>
    </citation>
    <scope>NUCLEOTIDE SEQUENCE [LARGE SCALE GENOMIC DNA]</scope>
    <source>
        <strain evidence="2 3">FBCC195</strain>
    </source>
</reference>
<sequence>MSTSALFQPTQVGDLKLDHRIVLAPLTRNRANSEHVHGDMAVEYYSQRASVKGTLLIAEAITIVPQAGGRPNVPGIWSEEQINAWKRITDAVHEKGSFIFAQLRAYGRSADPKELAKEDPTYSLVSASDVPLAGNSAPRPLTLCEIRTYIDWYTNAALNAIQAGFDGVELHGANGYLIDQFTSDASNRRTDEYGGSVENRCRFALEVLHSVIGAVGEKRTAIRLSPWSTFQEMRMKEPKPTFQYLVSQLKDRCSSLAYLHVIEPGIHGAAGGAALQAESNDFIREIWAPRAIISAGGYTRQSAIETADTKGDLIAFGRPFIGNPDLPLRLRKDHPLIVADRNCYYAYEDPHGYIDFPFAEVDSESEGNN</sequence>